<dbReference type="EMBL" id="MFYX01000075">
    <property type="protein sequence ID" value="OGK04092.1"/>
    <property type="molecule type" value="Genomic_DNA"/>
</dbReference>
<feature type="domain" description="Alpha-D-phosphohexomutase alpha/beta/alpha" evidence="11">
    <location>
        <begin position="261"/>
        <end position="364"/>
    </location>
</feature>
<evidence type="ECO:0000256" key="2">
    <source>
        <dbReference type="ARBA" id="ARBA00010231"/>
    </source>
</evidence>
<evidence type="ECO:0000256" key="4">
    <source>
        <dbReference type="ARBA" id="ARBA00022723"/>
    </source>
</evidence>
<dbReference type="PRINTS" id="PR00509">
    <property type="entry name" value="PGMPMM"/>
</dbReference>
<dbReference type="InterPro" id="IPR024086">
    <property type="entry name" value="GlmM_arc-type"/>
</dbReference>
<evidence type="ECO:0000256" key="1">
    <source>
        <dbReference type="ARBA" id="ARBA00001946"/>
    </source>
</evidence>
<evidence type="ECO:0000259" key="10">
    <source>
        <dbReference type="Pfam" id="PF02879"/>
    </source>
</evidence>
<reference evidence="12 13" key="1">
    <citation type="journal article" date="2016" name="Nat. Commun.">
        <title>Thousands of microbial genomes shed light on interconnected biogeochemical processes in an aquifer system.</title>
        <authorList>
            <person name="Anantharaman K."/>
            <person name="Brown C.T."/>
            <person name="Hug L.A."/>
            <person name="Sharon I."/>
            <person name="Castelle C.J."/>
            <person name="Probst A.J."/>
            <person name="Thomas B.C."/>
            <person name="Singh A."/>
            <person name="Wilkins M.J."/>
            <person name="Karaoz U."/>
            <person name="Brodie E.L."/>
            <person name="Williams K.H."/>
            <person name="Hubbard S.S."/>
            <person name="Banfield J.F."/>
        </authorList>
    </citation>
    <scope>NUCLEOTIDE SEQUENCE [LARGE SCALE GENOMIC DNA]</scope>
</reference>
<dbReference type="SUPFAM" id="SSF55957">
    <property type="entry name" value="Phosphoglucomutase, C-terminal domain"/>
    <property type="match status" value="1"/>
</dbReference>
<dbReference type="GO" id="GO:0005829">
    <property type="term" value="C:cytosol"/>
    <property type="evidence" value="ECO:0007669"/>
    <property type="project" value="TreeGrafter"/>
</dbReference>
<protein>
    <submittedName>
        <fullName evidence="12">Phosphoglucosamine mutase</fullName>
    </submittedName>
</protein>
<comment type="caution">
    <text evidence="12">The sequence shown here is derived from an EMBL/GenBank/DDBJ whole genome shotgun (WGS) entry which is preliminary data.</text>
</comment>
<dbReference type="InterPro" id="IPR050060">
    <property type="entry name" value="Phosphoglucosamine_mutase"/>
</dbReference>
<dbReference type="GO" id="GO:0005975">
    <property type="term" value="P:carbohydrate metabolic process"/>
    <property type="evidence" value="ECO:0007669"/>
    <property type="project" value="InterPro"/>
</dbReference>
<dbReference type="PROSITE" id="PS00710">
    <property type="entry name" value="PGM_PMM"/>
    <property type="match status" value="1"/>
</dbReference>
<dbReference type="Gene3D" id="3.30.310.50">
    <property type="entry name" value="Alpha-D-phosphohexomutase, C-terminal domain"/>
    <property type="match status" value="1"/>
</dbReference>
<feature type="domain" description="Alpha-D-phosphohexomutase alpha/beta/alpha" evidence="9">
    <location>
        <begin position="9"/>
        <end position="121"/>
    </location>
</feature>
<dbReference type="FunFam" id="3.40.120.10:FF:000003">
    <property type="entry name" value="Phosphoglucosamine mutase"/>
    <property type="match status" value="1"/>
</dbReference>
<evidence type="ECO:0000256" key="5">
    <source>
        <dbReference type="ARBA" id="ARBA00022842"/>
    </source>
</evidence>
<keyword evidence="4 7" id="KW-0479">Metal-binding</keyword>
<dbReference type="Pfam" id="PF00408">
    <property type="entry name" value="PGM_PMM_IV"/>
    <property type="match status" value="1"/>
</dbReference>
<organism evidence="12 13">
    <name type="scientific">Candidatus Raymondbacteria bacterium RIFOXYD12_FULL_49_13</name>
    <dbReference type="NCBI Taxonomy" id="1817890"/>
    <lineage>
        <taxon>Bacteria</taxon>
        <taxon>Raymondiibacteriota</taxon>
    </lineage>
</organism>
<dbReference type="Proteomes" id="UP000179243">
    <property type="component" value="Unassembled WGS sequence"/>
</dbReference>
<evidence type="ECO:0000313" key="13">
    <source>
        <dbReference type="Proteomes" id="UP000179243"/>
    </source>
</evidence>
<dbReference type="GO" id="GO:0008966">
    <property type="term" value="F:phosphoglucosamine mutase activity"/>
    <property type="evidence" value="ECO:0007669"/>
    <property type="project" value="InterPro"/>
</dbReference>
<evidence type="ECO:0000259" key="9">
    <source>
        <dbReference type="Pfam" id="PF02878"/>
    </source>
</evidence>
<keyword evidence="3" id="KW-0597">Phosphoprotein</keyword>
<gene>
    <name evidence="12" type="ORF">A2519_19505</name>
</gene>
<dbReference type="Pfam" id="PF02879">
    <property type="entry name" value="PGM_PMM_II"/>
    <property type="match status" value="1"/>
</dbReference>
<dbReference type="SUPFAM" id="SSF53738">
    <property type="entry name" value="Phosphoglucomutase, first 3 domains"/>
    <property type="match status" value="3"/>
</dbReference>
<keyword evidence="5 7" id="KW-0460">Magnesium</keyword>
<dbReference type="InterPro" id="IPR005845">
    <property type="entry name" value="A-D-PHexomutase_a/b/a-II"/>
</dbReference>
<evidence type="ECO:0000256" key="6">
    <source>
        <dbReference type="ARBA" id="ARBA00023235"/>
    </source>
</evidence>
<comment type="cofactor">
    <cofactor evidence="1">
        <name>Mg(2+)</name>
        <dbReference type="ChEBI" id="CHEBI:18420"/>
    </cofactor>
</comment>
<name>A0A1F7FC57_UNCRA</name>
<dbReference type="InterPro" id="IPR016055">
    <property type="entry name" value="A-D-PHexomutase_a/b/a-I/II/III"/>
</dbReference>
<dbReference type="Pfam" id="PF02880">
    <property type="entry name" value="PGM_PMM_III"/>
    <property type="match status" value="1"/>
</dbReference>
<dbReference type="GO" id="GO:0009252">
    <property type="term" value="P:peptidoglycan biosynthetic process"/>
    <property type="evidence" value="ECO:0007669"/>
    <property type="project" value="TreeGrafter"/>
</dbReference>
<comment type="similarity">
    <text evidence="2 7">Belongs to the phosphohexose mutase family.</text>
</comment>
<proteinExistence type="inferred from homology"/>
<dbReference type="PANTHER" id="PTHR42946:SF1">
    <property type="entry name" value="PHOSPHOGLUCOMUTASE (ALPHA-D-GLUCOSE-1,6-BISPHOSPHATE-DEPENDENT)"/>
    <property type="match status" value="1"/>
</dbReference>
<dbReference type="GO" id="GO:0006048">
    <property type="term" value="P:UDP-N-acetylglucosamine biosynthetic process"/>
    <property type="evidence" value="ECO:0007669"/>
    <property type="project" value="TreeGrafter"/>
</dbReference>
<evidence type="ECO:0000256" key="7">
    <source>
        <dbReference type="RuleBase" id="RU004326"/>
    </source>
</evidence>
<dbReference type="InterPro" id="IPR036900">
    <property type="entry name" value="A-D-PHexomutase_C_sf"/>
</dbReference>
<keyword evidence="6" id="KW-0413">Isomerase</keyword>
<evidence type="ECO:0000259" key="11">
    <source>
        <dbReference type="Pfam" id="PF02880"/>
    </source>
</evidence>
<feature type="domain" description="Alpha-D-phosphohexomutase alpha/beta/alpha" evidence="10">
    <location>
        <begin position="155"/>
        <end position="254"/>
    </location>
</feature>
<evidence type="ECO:0000256" key="3">
    <source>
        <dbReference type="ARBA" id="ARBA00022553"/>
    </source>
</evidence>
<dbReference type="Pfam" id="PF02878">
    <property type="entry name" value="PGM_PMM_I"/>
    <property type="match status" value="1"/>
</dbReference>
<dbReference type="InterPro" id="IPR005846">
    <property type="entry name" value="A-D-PHexomutase_a/b/a-III"/>
</dbReference>
<dbReference type="GO" id="GO:0000287">
    <property type="term" value="F:magnesium ion binding"/>
    <property type="evidence" value="ECO:0007669"/>
    <property type="project" value="InterPro"/>
</dbReference>
<dbReference type="PANTHER" id="PTHR42946">
    <property type="entry name" value="PHOSPHOHEXOSE MUTASE"/>
    <property type="match status" value="1"/>
</dbReference>
<dbReference type="InterPro" id="IPR005841">
    <property type="entry name" value="Alpha-D-phosphohexomutase_SF"/>
</dbReference>
<evidence type="ECO:0000313" key="12">
    <source>
        <dbReference type="EMBL" id="OGK04092.1"/>
    </source>
</evidence>
<accession>A0A1F7FC57</accession>
<feature type="domain" description="Alpha-D-phosphohexomutase C-terminal" evidence="8">
    <location>
        <begin position="397"/>
        <end position="441"/>
    </location>
</feature>
<dbReference type="GO" id="GO:0004615">
    <property type="term" value="F:phosphomannomutase activity"/>
    <property type="evidence" value="ECO:0007669"/>
    <property type="project" value="TreeGrafter"/>
</dbReference>
<sequence length="448" mass="48036">MSALMVSISGVRGIVGETLTPEVVLAYASAFAEYCGYGTVVVGRDSRVTGELVRQVVFAGLVSSGCKVIDLGICTTPGVQVMVKHLKADGGIIITASHNPVQWNALKFVGNKGFFLSKEDNTIFMPLAAKSGFKRVLWDEVKKIEAYPDAIRIYTQKLLKFSLINKLAIKKKKFKVVIDCVNGAGSVMCPGLLRALGCRVVELNCKPDGLFPHEPEPTPANLKQLCAAVKKHKAHVGFAVDPDADRLAIVSEKGVAIGEEYTLALCADYFLSRKKGPVVVNLSTSRMINDVCEKYGVKLTRTPVGEINVSTELVRQKGVFGGEGNGGAMAPEIHACRDACTGMELVLQYMAASGKSVSGLVASLPSYAIVKTKYDCSAVDMARAFDRFKNGFPGGAVDEQDGIRVDIGKSWVQLRKSNTEPVARIIAEAPTAAEAQQLTEQAKALLFG</sequence>
<dbReference type="InterPro" id="IPR005843">
    <property type="entry name" value="A-D-PHexomutase_C"/>
</dbReference>
<dbReference type="Gene3D" id="3.40.120.10">
    <property type="entry name" value="Alpha-D-Glucose-1,6-Bisphosphate, subunit A, domain 3"/>
    <property type="match status" value="3"/>
</dbReference>
<dbReference type="InterPro" id="IPR016066">
    <property type="entry name" value="A-D-PHexomutase_CS"/>
</dbReference>
<dbReference type="AlphaFoldDB" id="A0A1F7FC57"/>
<dbReference type="InterPro" id="IPR005844">
    <property type="entry name" value="A-D-PHexomutase_a/b/a-I"/>
</dbReference>
<evidence type="ECO:0000259" key="8">
    <source>
        <dbReference type="Pfam" id="PF00408"/>
    </source>
</evidence>
<dbReference type="NCBIfam" id="TIGR03990">
    <property type="entry name" value="Arch_GlmM"/>
    <property type="match status" value="1"/>
</dbReference>